<keyword evidence="5" id="KW-1185">Reference proteome</keyword>
<gene>
    <name evidence="3" type="ORF">J2S69_003082</name>
    <name evidence="2" type="ORF">O2L01_04365</name>
</gene>
<feature type="signal peptide" evidence="1">
    <location>
        <begin position="1"/>
        <end position="27"/>
    </location>
</feature>
<accession>A0A9X3PFW0</accession>
<dbReference type="PROSITE" id="PS51257">
    <property type="entry name" value="PROKAR_LIPOPROTEIN"/>
    <property type="match status" value="1"/>
</dbReference>
<evidence type="ECO:0000313" key="5">
    <source>
        <dbReference type="Proteomes" id="UP001183604"/>
    </source>
</evidence>
<organism evidence="2 4">
    <name type="scientific">Glycomyces lechevalierae</name>
    <dbReference type="NCBI Taxonomy" id="256034"/>
    <lineage>
        <taxon>Bacteria</taxon>
        <taxon>Bacillati</taxon>
        <taxon>Actinomycetota</taxon>
        <taxon>Actinomycetes</taxon>
        <taxon>Glycomycetales</taxon>
        <taxon>Glycomycetaceae</taxon>
        <taxon>Glycomyces</taxon>
    </lineage>
</organism>
<name>A0A9X3PFW0_9ACTN</name>
<keyword evidence="1" id="KW-0732">Signal</keyword>
<comment type="caution">
    <text evidence="2">The sequence shown here is derived from an EMBL/GenBank/DDBJ whole genome shotgun (WGS) entry which is preliminary data.</text>
</comment>
<protein>
    <submittedName>
        <fullName evidence="2">Uncharacterized protein</fullName>
    </submittedName>
</protein>
<evidence type="ECO:0000313" key="4">
    <source>
        <dbReference type="Proteomes" id="UP001145799"/>
    </source>
</evidence>
<dbReference type="AlphaFoldDB" id="A0A9X3PFW0"/>
<feature type="chain" id="PRO_5040804775" evidence="1">
    <location>
        <begin position="28"/>
        <end position="345"/>
    </location>
</feature>
<dbReference type="EMBL" id="JAPZVQ010000002">
    <property type="protein sequence ID" value="MDA1384207.1"/>
    <property type="molecule type" value="Genomic_DNA"/>
</dbReference>
<dbReference type="InterPro" id="IPR011044">
    <property type="entry name" value="Quino_amine_DH_bsu"/>
</dbReference>
<evidence type="ECO:0000313" key="3">
    <source>
        <dbReference type="EMBL" id="MDR7339363.1"/>
    </source>
</evidence>
<dbReference type="SUPFAM" id="SSF50969">
    <property type="entry name" value="YVTN repeat-like/Quinoprotein amine dehydrogenase"/>
    <property type="match status" value="1"/>
</dbReference>
<reference evidence="3 5" key="2">
    <citation type="submission" date="2023-07" db="EMBL/GenBank/DDBJ databases">
        <title>Sequencing the genomes of 1000 actinobacteria strains.</title>
        <authorList>
            <person name="Klenk H.-P."/>
        </authorList>
    </citation>
    <scope>NUCLEOTIDE SEQUENCE [LARGE SCALE GENOMIC DNA]</scope>
    <source>
        <strain evidence="3 5">DSM 44724</strain>
    </source>
</reference>
<dbReference type="RefSeq" id="WP_270120635.1">
    <property type="nucleotide sequence ID" value="NZ_BAAAOM010000004.1"/>
</dbReference>
<dbReference type="Proteomes" id="UP001183604">
    <property type="component" value="Unassembled WGS sequence"/>
</dbReference>
<proteinExistence type="predicted"/>
<evidence type="ECO:0000256" key="1">
    <source>
        <dbReference type="SAM" id="SignalP"/>
    </source>
</evidence>
<reference evidence="2" key="1">
    <citation type="submission" date="2022-12" db="EMBL/GenBank/DDBJ databases">
        <title>Gycomyces niveus sp.nov., a novel actinomycete isolated from soil in Shouguang.</title>
        <authorList>
            <person name="Yang X."/>
        </authorList>
    </citation>
    <scope>NUCLEOTIDE SEQUENCE</scope>
    <source>
        <strain evidence="2">DSM 44724</strain>
    </source>
</reference>
<dbReference type="Proteomes" id="UP001145799">
    <property type="component" value="Unassembled WGS sequence"/>
</dbReference>
<evidence type="ECO:0000313" key="2">
    <source>
        <dbReference type="EMBL" id="MDA1384207.1"/>
    </source>
</evidence>
<sequence>MHDPHRSTGRKHLVIAAVLALAGATVACDIDAVSGTGDGADAGAFYALGDDHRLFRWEPGGDEPAPVLDLSGVWDAEGDVGAVLRSSLSIDPTGRHAAWIAGATADAALMFGDLGTGEISEAVEYPVDHACLDPAWLPDGSAVLAHRAEVWGTEADQGTDEIPFPVEDWGPTEWYSPDTGQLPTTVDIGQQGCRMRWYTAEDGSAQALYHDLDLTELYRVDTNGQVLQTIPVSTLQGVHPLTIGLVNVDPTGRYACLVDDYGPEGTVKGGFTVRAEAGTRVVDLETGEAIGPEEVGCTSLHEDGYVDRDGADVSFIGYDGESRWATELPATIAQSPVLYFFPEGS</sequence>
<dbReference type="EMBL" id="JAVDYD010000001">
    <property type="protein sequence ID" value="MDR7339363.1"/>
    <property type="molecule type" value="Genomic_DNA"/>
</dbReference>